<dbReference type="InterPro" id="IPR012394">
    <property type="entry name" value="Aldehyde_DH_NAD(P)"/>
</dbReference>
<feature type="non-terminal residue" evidence="3">
    <location>
        <position position="1"/>
    </location>
</feature>
<name>A0A8J2LFV0_9HEXA</name>
<dbReference type="Pfam" id="PF00171">
    <property type="entry name" value="Aldedh"/>
    <property type="match status" value="2"/>
</dbReference>
<reference evidence="3" key="1">
    <citation type="submission" date="2021-06" db="EMBL/GenBank/DDBJ databases">
        <authorList>
            <person name="Hodson N. C."/>
            <person name="Mongue J. A."/>
            <person name="Jaron S. K."/>
        </authorList>
    </citation>
    <scope>NUCLEOTIDE SEQUENCE</scope>
</reference>
<dbReference type="Proteomes" id="UP000708208">
    <property type="component" value="Unassembled WGS sequence"/>
</dbReference>
<dbReference type="GO" id="GO:0004029">
    <property type="term" value="F:aldehyde dehydrogenase (NAD+) activity"/>
    <property type="evidence" value="ECO:0007669"/>
    <property type="project" value="TreeGrafter"/>
</dbReference>
<evidence type="ECO:0000256" key="1">
    <source>
        <dbReference type="ARBA" id="ARBA00023002"/>
    </source>
</evidence>
<gene>
    <name evidence="3" type="ORF">AFUS01_LOCUS41285</name>
</gene>
<dbReference type="InterPro" id="IPR015590">
    <property type="entry name" value="Aldehyde_DH_dom"/>
</dbReference>
<keyword evidence="4" id="KW-1185">Reference proteome</keyword>
<organism evidence="3 4">
    <name type="scientific">Allacma fusca</name>
    <dbReference type="NCBI Taxonomy" id="39272"/>
    <lineage>
        <taxon>Eukaryota</taxon>
        <taxon>Metazoa</taxon>
        <taxon>Ecdysozoa</taxon>
        <taxon>Arthropoda</taxon>
        <taxon>Hexapoda</taxon>
        <taxon>Collembola</taxon>
        <taxon>Symphypleona</taxon>
        <taxon>Sminthuridae</taxon>
        <taxon>Allacma</taxon>
    </lineage>
</organism>
<dbReference type="GO" id="GO:0005737">
    <property type="term" value="C:cytoplasm"/>
    <property type="evidence" value="ECO:0007669"/>
    <property type="project" value="TreeGrafter"/>
</dbReference>
<feature type="domain" description="Aldehyde dehydrogenase" evidence="2">
    <location>
        <begin position="186"/>
        <end position="293"/>
    </location>
</feature>
<comment type="caution">
    <text evidence="3">The sequence shown here is derived from an EMBL/GenBank/DDBJ whole genome shotgun (WGS) entry which is preliminary data.</text>
</comment>
<protein>
    <recommendedName>
        <fullName evidence="2">Aldehyde dehydrogenase domain-containing protein</fullName>
    </recommendedName>
</protein>
<dbReference type="OrthoDB" id="440325at2759"/>
<evidence type="ECO:0000313" key="3">
    <source>
        <dbReference type="EMBL" id="CAG7831544.1"/>
    </source>
</evidence>
<sequence length="293" mass="32955">MEFPQVTIARKAFSSGKTLPQEFRRKQLVKLVECLDDSKSRDRICEAVYKDMKKCTFDAIMSEIVASLMEYLDCECYHVVLADAIATKSLLTHRFDHIFFTGSVPVAKSILQAAASNLTPVTLELGGKTPVYIDDTACCKMAVKRILWCKCINIGQTCIAPDYIICSERVQEAFIRYTKEIFAEWILLGGKSDEKDLWIEPTFIGNVKRDDILMDGEIFGPILPFVIVNSCDEVIDFINSIERPLALYIFSKDDNVSNNIMERTFSGGVCINDTVFQVIDFRLPFGGTGQSGM</sequence>
<evidence type="ECO:0000259" key="2">
    <source>
        <dbReference type="Pfam" id="PF00171"/>
    </source>
</evidence>
<dbReference type="PANTHER" id="PTHR43570:SF16">
    <property type="entry name" value="ALDEHYDE DEHYDROGENASE TYPE III, ISOFORM Q"/>
    <property type="match status" value="1"/>
</dbReference>
<dbReference type="AlphaFoldDB" id="A0A8J2LFV0"/>
<feature type="domain" description="Aldehyde dehydrogenase" evidence="2">
    <location>
        <begin position="72"/>
        <end position="180"/>
    </location>
</feature>
<accession>A0A8J2LFV0</accession>
<dbReference type="PANTHER" id="PTHR43570">
    <property type="entry name" value="ALDEHYDE DEHYDROGENASE"/>
    <property type="match status" value="1"/>
</dbReference>
<keyword evidence="1" id="KW-0560">Oxidoreductase</keyword>
<dbReference type="EMBL" id="CAJVCH010560975">
    <property type="protein sequence ID" value="CAG7831544.1"/>
    <property type="molecule type" value="Genomic_DNA"/>
</dbReference>
<evidence type="ECO:0000313" key="4">
    <source>
        <dbReference type="Proteomes" id="UP000708208"/>
    </source>
</evidence>
<dbReference type="GO" id="GO:0006081">
    <property type="term" value="P:aldehyde metabolic process"/>
    <property type="evidence" value="ECO:0007669"/>
    <property type="project" value="InterPro"/>
</dbReference>
<proteinExistence type="predicted"/>